<dbReference type="InterPro" id="IPR013783">
    <property type="entry name" value="Ig-like_fold"/>
</dbReference>
<dbReference type="AlphaFoldDB" id="A0A6B9Z9E0"/>
<proteinExistence type="predicted"/>
<dbReference type="KEGG" id="chih:GWR21_02985"/>
<gene>
    <name evidence="2" type="ORF">GWR21_02985</name>
</gene>
<protein>
    <recommendedName>
        <fullName evidence="4">DUF928 domain-containing protein</fullName>
    </recommendedName>
</protein>
<feature type="chain" id="PRO_5025531035" description="DUF928 domain-containing protein" evidence="1">
    <location>
        <begin position="22"/>
        <end position="366"/>
    </location>
</feature>
<keyword evidence="1" id="KW-0732">Signal</keyword>
<reference evidence="2 3" key="1">
    <citation type="submission" date="2020-01" db="EMBL/GenBank/DDBJ databases">
        <title>Complete genome sequence of Chitinophaga sp. H33E-04 isolated from quinoa roots.</title>
        <authorList>
            <person name="Weon H.-Y."/>
            <person name="Lee S.A."/>
        </authorList>
    </citation>
    <scope>NUCLEOTIDE SEQUENCE [LARGE SCALE GENOMIC DNA]</scope>
    <source>
        <strain evidence="2 3">H33E-04</strain>
    </source>
</reference>
<feature type="signal peptide" evidence="1">
    <location>
        <begin position="1"/>
        <end position="21"/>
    </location>
</feature>
<dbReference type="EMBL" id="CP048113">
    <property type="protein sequence ID" value="QHS58596.1"/>
    <property type="molecule type" value="Genomic_DNA"/>
</dbReference>
<evidence type="ECO:0008006" key="4">
    <source>
        <dbReference type="Google" id="ProtNLM"/>
    </source>
</evidence>
<keyword evidence="3" id="KW-1185">Reference proteome</keyword>
<evidence type="ECO:0000256" key="1">
    <source>
        <dbReference type="SAM" id="SignalP"/>
    </source>
</evidence>
<organism evidence="2 3">
    <name type="scientific">Chitinophaga agri</name>
    <dbReference type="NCBI Taxonomy" id="2703787"/>
    <lineage>
        <taxon>Bacteria</taxon>
        <taxon>Pseudomonadati</taxon>
        <taxon>Bacteroidota</taxon>
        <taxon>Chitinophagia</taxon>
        <taxon>Chitinophagales</taxon>
        <taxon>Chitinophagaceae</taxon>
        <taxon>Chitinophaga</taxon>
    </lineage>
</organism>
<dbReference type="RefSeq" id="WP_162330299.1">
    <property type="nucleotide sequence ID" value="NZ_CP048113.1"/>
</dbReference>
<sequence>MKSWTHIFVFLGVLLGVQASAQVTMTAQVPPEGVLMKAQLWNIAMVSVSDAPVTVRIMMRLTDVRTNQPVLTGISRELTLNKGAKQLQAGDVSPIQYEYLSDVADRSPNGLLPVGNYQACYSVYINGTYKGDLISEDCSPFAVAPVGPPLLNTPADKSVLESFNPQFTWLPPSPATLFSNLNYELLLTEVRSGQSSVEAIQQNLPVYRLPSTKSPFANYPSSALSLDTGKVYAWTVIARNGNAFAAQTDVWTFSLKSTLVKKELAQDSHIQLRKELDGAVAAVTGNVHFTYINAVNDSTVQYELLGLEAGNKVITYGEIEVVPGDNMISFPIRRKYSLQDGKTYLLRVQNSRREYFQMKFVYTKEN</sequence>
<accession>A0A6B9Z9E0</accession>
<name>A0A6B9Z9E0_9BACT</name>
<evidence type="ECO:0000313" key="3">
    <source>
        <dbReference type="Proteomes" id="UP000476411"/>
    </source>
</evidence>
<dbReference type="Gene3D" id="2.60.40.10">
    <property type="entry name" value="Immunoglobulins"/>
    <property type="match status" value="1"/>
</dbReference>
<evidence type="ECO:0000313" key="2">
    <source>
        <dbReference type="EMBL" id="QHS58596.1"/>
    </source>
</evidence>
<dbReference type="Proteomes" id="UP000476411">
    <property type="component" value="Chromosome"/>
</dbReference>